<sequence length="169" mass="19713">MIKKILLGLAIVFIIIQFIRPEKNDTNDLTYDISTKYQVPDDVNHLLKVSCNDCHSNKTEYPWYANVQPVAWWLNDHVVDGKRHLNFSTFTKLPIAVQNHKFEETIEMVENKEMPLESYTNFGLHAEANLTDAQRDLIMDWAKEQMTYLKNTYPADSLVMKRRKPAPGK</sequence>
<dbReference type="Proteomes" id="UP000192360">
    <property type="component" value="Unassembled WGS sequence"/>
</dbReference>
<keyword evidence="3" id="KW-1185">Reference proteome</keyword>
<proteinExistence type="predicted"/>
<evidence type="ECO:0000259" key="1">
    <source>
        <dbReference type="SMART" id="SM01235"/>
    </source>
</evidence>
<dbReference type="Pfam" id="PF14376">
    <property type="entry name" value="Haem_bd"/>
    <property type="match status" value="1"/>
</dbReference>
<dbReference type="AlphaFoldDB" id="A0A1W1YFA1"/>
<dbReference type="OrthoDB" id="196738at2"/>
<dbReference type="STRING" id="504486.SAMN05660703_0384"/>
<evidence type="ECO:0000313" key="3">
    <source>
        <dbReference type="Proteomes" id="UP000192360"/>
    </source>
</evidence>
<reference evidence="2 3" key="1">
    <citation type="submission" date="2017-04" db="EMBL/GenBank/DDBJ databases">
        <authorList>
            <person name="Afonso C.L."/>
            <person name="Miller P.J."/>
            <person name="Scott M.A."/>
            <person name="Spackman E."/>
            <person name="Goraichik I."/>
            <person name="Dimitrov K.M."/>
            <person name="Suarez D.L."/>
            <person name="Swayne D.E."/>
        </authorList>
    </citation>
    <scope>NUCLEOTIDE SEQUENCE [LARGE SCALE GENOMIC DNA]</scope>
    <source>
        <strain evidence="2 3">DSM 21164</strain>
    </source>
</reference>
<dbReference type="SMART" id="SM01235">
    <property type="entry name" value="Haem_bd"/>
    <property type="match status" value="1"/>
</dbReference>
<feature type="domain" description="Haem-binding" evidence="1">
    <location>
        <begin position="10"/>
        <end position="146"/>
    </location>
</feature>
<evidence type="ECO:0000313" key="2">
    <source>
        <dbReference type="EMBL" id="SMC34835.1"/>
    </source>
</evidence>
<dbReference type="RefSeq" id="WP_084059711.1">
    <property type="nucleotide sequence ID" value="NZ_FWXO01000001.1"/>
</dbReference>
<organism evidence="2 3">
    <name type="scientific">Cellulophaga tyrosinoxydans</name>
    <dbReference type="NCBI Taxonomy" id="504486"/>
    <lineage>
        <taxon>Bacteria</taxon>
        <taxon>Pseudomonadati</taxon>
        <taxon>Bacteroidota</taxon>
        <taxon>Flavobacteriia</taxon>
        <taxon>Flavobacteriales</taxon>
        <taxon>Flavobacteriaceae</taxon>
        <taxon>Cellulophaga</taxon>
    </lineage>
</organism>
<accession>A0A1W1YFA1</accession>
<gene>
    <name evidence="2" type="ORF">SAMN05660703_0384</name>
</gene>
<protein>
    <submittedName>
        <fullName evidence="2">Haem-binding domain-containing protein</fullName>
    </submittedName>
</protein>
<dbReference type="EMBL" id="FWXO01000001">
    <property type="protein sequence ID" value="SMC34835.1"/>
    <property type="molecule type" value="Genomic_DNA"/>
</dbReference>
<dbReference type="InterPro" id="IPR025992">
    <property type="entry name" value="Haem-bd"/>
</dbReference>
<name>A0A1W1YFA1_9FLAO</name>